<reference evidence="1" key="1">
    <citation type="journal article" date="2020" name="Stud. Mycol.">
        <title>101 Dothideomycetes genomes: a test case for predicting lifestyles and emergence of pathogens.</title>
        <authorList>
            <person name="Haridas S."/>
            <person name="Albert R."/>
            <person name="Binder M."/>
            <person name="Bloem J."/>
            <person name="Labutti K."/>
            <person name="Salamov A."/>
            <person name="Andreopoulos B."/>
            <person name="Baker S."/>
            <person name="Barry K."/>
            <person name="Bills G."/>
            <person name="Bluhm B."/>
            <person name="Cannon C."/>
            <person name="Castanera R."/>
            <person name="Culley D."/>
            <person name="Daum C."/>
            <person name="Ezra D."/>
            <person name="Gonzalez J."/>
            <person name="Henrissat B."/>
            <person name="Kuo A."/>
            <person name="Liang C."/>
            <person name="Lipzen A."/>
            <person name="Lutzoni F."/>
            <person name="Magnuson J."/>
            <person name="Mondo S."/>
            <person name="Nolan M."/>
            <person name="Ohm R."/>
            <person name="Pangilinan J."/>
            <person name="Park H.-J."/>
            <person name="Ramirez L."/>
            <person name="Alfaro M."/>
            <person name="Sun H."/>
            <person name="Tritt A."/>
            <person name="Yoshinaga Y."/>
            <person name="Zwiers L.-H."/>
            <person name="Turgeon B."/>
            <person name="Goodwin S."/>
            <person name="Spatafora J."/>
            <person name="Crous P."/>
            <person name="Grigoriev I."/>
        </authorList>
    </citation>
    <scope>NUCLEOTIDE SEQUENCE</scope>
    <source>
        <strain evidence="1">CBS 480.64</strain>
    </source>
</reference>
<evidence type="ECO:0000313" key="1">
    <source>
        <dbReference type="EMBL" id="KAF2864459.1"/>
    </source>
</evidence>
<sequence length="329" mass="38117">MGTGKISFHGRLFSKYSIESNGYCVPIDAVDAQRLRDLNDIIRETLNDRLVLSNPRWHNLTRIEHPKVLDCGPGEGDWGKSLLETYGHCKVTNVDINEDQGHNVIQRQCSGIVKQFEHHQWNMNMPLQLTHSRNSFQPETFDFINSRHLAAGIDAQRWPSFIGDLFSLLKPNGWLQAVEAEYRFLSQGQRPKTSDDEPLQLWQSWYDLVMQQRSKDNRVGSKLRHYMEQTGLEHIETRTVPLRIGNWNSSPSVGAKIQQNVRSAIEALSLYPMTAELPELGQPPMGFEQWEDLIRPAQNELEREDSRLYFFAHCAVGRRPEKTWHTHQF</sequence>
<accession>A0A6A7CBQ9</accession>
<dbReference type="AlphaFoldDB" id="A0A6A7CBQ9"/>
<name>A0A6A7CBQ9_9PEZI</name>
<proteinExistence type="predicted"/>
<gene>
    <name evidence="1" type="ORF">K470DRAFT_267303</name>
</gene>
<dbReference type="Gene3D" id="3.40.50.150">
    <property type="entry name" value="Vaccinia Virus protein VP39"/>
    <property type="match status" value="1"/>
</dbReference>
<dbReference type="Proteomes" id="UP000799421">
    <property type="component" value="Unassembled WGS sequence"/>
</dbReference>
<keyword evidence="2" id="KW-1185">Reference proteome</keyword>
<dbReference type="SUPFAM" id="SSF53335">
    <property type="entry name" value="S-adenosyl-L-methionine-dependent methyltransferases"/>
    <property type="match status" value="1"/>
</dbReference>
<dbReference type="InterPro" id="IPR029063">
    <property type="entry name" value="SAM-dependent_MTases_sf"/>
</dbReference>
<organism evidence="1 2">
    <name type="scientific">Piedraia hortae CBS 480.64</name>
    <dbReference type="NCBI Taxonomy" id="1314780"/>
    <lineage>
        <taxon>Eukaryota</taxon>
        <taxon>Fungi</taxon>
        <taxon>Dikarya</taxon>
        <taxon>Ascomycota</taxon>
        <taxon>Pezizomycotina</taxon>
        <taxon>Dothideomycetes</taxon>
        <taxon>Dothideomycetidae</taxon>
        <taxon>Capnodiales</taxon>
        <taxon>Piedraiaceae</taxon>
        <taxon>Piedraia</taxon>
    </lineage>
</organism>
<evidence type="ECO:0000313" key="2">
    <source>
        <dbReference type="Proteomes" id="UP000799421"/>
    </source>
</evidence>
<dbReference type="Pfam" id="PF13489">
    <property type="entry name" value="Methyltransf_23"/>
    <property type="match status" value="1"/>
</dbReference>
<dbReference type="EMBL" id="MU005957">
    <property type="protein sequence ID" value="KAF2864459.1"/>
    <property type="molecule type" value="Genomic_DNA"/>
</dbReference>
<evidence type="ECO:0008006" key="3">
    <source>
        <dbReference type="Google" id="ProtNLM"/>
    </source>
</evidence>
<protein>
    <recommendedName>
        <fullName evidence="3">S-adenosyl-L-methionine-dependent methyltransferase</fullName>
    </recommendedName>
</protein>
<dbReference type="OrthoDB" id="506498at2759"/>
<dbReference type="CDD" id="cd02440">
    <property type="entry name" value="AdoMet_MTases"/>
    <property type="match status" value="1"/>
</dbReference>